<dbReference type="PANTHER" id="PTHR34109:SF1">
    <property type="entry name" value="VOC DOMAIN-CONTAINING PROTEIN"/>
    <property type="match status" value="1"/>
</dbReference>
<dbReference type="InterPro" id="IPR037523">
    <property type="entry name" value="VOC_core"/>
</dbReference>
<dbReference type="PANTHER" id="PTHR34109">
    <property type="entry name" value="BNAUNNG04460D PROTEIN-RELATED"/>
    <property type="match status" value="1"/>
</dbReference>
<dbReference type="CDD" id="cd07246">
    <property type="entry name" value="VOC_like"/>
    <property type="match status" value="1"/>
</dbReference>
<reference evidence="2 3" key="1">
    <citation type="submission" date="2019-06" db="EMBL/GenBank/DDBJ databases">
        <title>Genome analyses of bacteria isolated from kimchi.</title>
        <authorList>
            <person name="Lee S."/>
            <person name="Ahn S."/>
            <person name="Roh S."/>
        </authorList>
    </citation>
    <scope>NUCLEOTIDE SEQUENCE [LARGE SCALE GENOMIC DNA]</scope>
    <source>
        <strain evidence="2 3">CBA4606</strain>
    </source>
</reference>
<dbReference type="InterPro" id="IPR029068">
    <property type="entry name" value="Glyas_Bleomycin-R_OHBP_Dase"/>
</dbReference>
<dbReference type="Gene3D" id="3.30.720.120">
    <property type="match status" value="1"/>
</dbReference>
<dbReference type="KEGG" id="paur:FGL86_11525"/>
<name>A0A5B8SXT1_9GAMM</name>
<evidence type="ECO:0000313" key="3">
    <source>
        <dbReference type="Proteomes" id="UP000321272"/>
    </source>
</evidence>
<dbReference type="Gene3D" id="3.30.720.110">
    <property type="match status" value="1"/>
</dbReference>
<dbReference type="InterPro" id="IPR004360">
    <property type="entry name" value="Glyas_Fos-R_dOase_dom"/>
</dbReference>
<proteinExistence type="predicted"/>
<dbReference type="SUPFAM" id="SSF54593">
    <property type="entry name" value="Glyoxalase/Bleomycin resistance protein/Dihydroxybiphenyl dioxygenase"/>
    <property type="match status" value="1"/>
</dbReference>
<keyword evidence="3" id="KW-1185">Reference proteome</keyword>
<sequence length="152" mass="16985">MRIEEVFPYLCVTNAAAAIDFYQRAFDVTETCRLTEPAGRIGHAELAFGPMTLMLSDEFPEYGIHSASSIGDTPVTIHLHVDDADAMIMRALQAGATLERAPEDHVYGERSGSLLDPFGHRWLIGHYIEDVLNDEMQRRYTHFLEGDSEPSG</sequence>
<dbReference type="PROSITE" id="PS51819">
    <property type="entry name" value="VOC"/>
    <property type="match status" value="1"/>
</dbReference>
<dbReference type="Pfam" id="PF00903">
    <property type="entry name" value="Glyoxalase"/>
    <property type="match status" value="1"/>
</dbReference>
<gene>
    <name evidence="2" type="ORF">FGL86_11525</name>
</gene>
<dbReference type="Proteomes" id="UP000321272">
    <property type="component" value="Chromosome"/>
</dbReference>
<accession>A0A5B8SXT1</accession>
<dbReference type="RefSeq" id="WP_147184687.1">
    <property type="nucleotide sequence ID" value="NZ_CP042382.1"/>
</dbReference>
<protein>
    <submittedName>
        <fullName evidence="2">VOC family protein</fullName>
    </submittedName>
</protein>
<dbReference type="EMBL" id="CP042382">
    <property type="protein sequence ID" value="QEA39638.1"/>
    <property type="molecule type" value="Genomic_DNA"/>
</dbReference>
<feature type="domain" description="VOC" evidence="1">
    <location>
        <begin position="2"/>
        <end position="127"/>
    </location>
</feature>
<dbReference type="OrthoDB" id="9795306at2"/>
<evidence type="ECO:0000259" key="1">
    <source>
        <dbReference type="PROSITE" id="PS51819"/>
    </source>
</evidence>
<dbReference type="AlphaFoldDB" id="A0A5B8SXT1"/>
<evidence type="ECO:0000313" key="2">
    <source>
        <dbReference type="EMBL" id="QEA39638.1"/>
    </source>
</evidence>
<organism evidence="2 3">
    <name type="scientific">Pistricoccus aurantiacus</name>
    <dbReference type="NCBI Taxonomy" id="1883414"/>
    <lineage>
        <taxon>Bacteria</taxon>
        <taxon>Pseudomonadati</taxon>
        <taxon>Pseudomonadota</taxon>
        <taxon>Gammaproteobacteria</taxon>
        <taxon>Oceanospirillales</taxon>
        <taxon>Halomonadaceae</taxon>
        <taxon>Pistricoccus</taxon>
    </lineage>
</organism>